<dbReference type="PROSITE" id="PS51257">
    <property type="entry name" value="PROKAR_LIPOPROTEIN"/>
    <property type="match status" value="1"/>
</dbReference>
<dbReference type="Proteomes" id="UP000448908">
    <property type="component" value="Unassembled WGS sequence"/>
</dbReference>
<protein>
    <recommendedName>
        <fullName evidence="3">Lipoprotein</fullName>
    </recommendedName>
</protein>
<name>A0AA43W135_9BACT</name>
<dbReference type="RefSeq" id="WP_005649073.1">
    <property type="nucleotide sequence ID" value="NZ_CP072229.1"/>
</dbReference>
<gene>
    <name evidence="1" type="ORF">GMD92_07235</name>
</gene>
<proteinExistence type="predicted"/>
<sequence>METENKIIFVMALLMAIGSGVGMFYNYSLVLFFACGLSLLYAIHKEERK</sequence>
<evidence type="ECO:0000313" key="2">
    <source>
        <dbReference type="Proteomes" id="UP000448908"/>
    </source>
</evidence>
<evidence type="ECO:0008006" key="3">
    <source>
        <dbReference type="Google" id="ProtNLM"/>
    </source>
</evidence>
<dbReference type="EMBL" id="WNDA01000009">
    <property type="protein sequence ID" value="MTU68875.1"/>
    <property type="molecule type" value="Genomic_DNA"/>
</dbReference>
<comment type="caution">
    <text evidence="1">The sequence shown here is derived from an EMBL/GenBank/DDBJ whole genome shotgun (WGS) entry which is preliminary data.</text>
</comment>
<organism evidence="1 2">
    <name type="scientific">Parabacteroides merdae</name>
    <dbReference type="NCBI Taxonomy" id="46503"/>
    <lineage>
        <taxon>Bacteria</taxon>
        <taxon>Pseudomonadati</taxon>
        <taxon>Bacteroidota</taxon>
        <taxon>Bacteroidia</taxon>
        <taxon>Bacteroidales</taxon>
        <taxon>Tannerellaceae</taxon>
        <taxon>Parabacteroides</taxon>
    </lineage>
</organism>
<reference evidence="1 2" key="1">
    <citation type="journal article" date="2019" name="Nat. Med.">
        <title>A library of human gut bacterial isolates paired with longitudinal multiomics data enables mechanistic microbiome research.</title>
        <authorList>
            <person name="Poyet M."/>
            <person name="Groussin M."/>
            <person name="Gibbons S.M."/>
            <person name="Avila-Pacheco J."/>
            <person name="Jiang X."/>
            <person name="Kearney S.M."/>
            <person name="Perrotta A.R."/>
            <person name="Berdy B."/>
            <person name="Zhao S."/>
            <person name="Lieberman T.D."/>
            <person name="Swanson P.K."/>
            <person name="Smith M."/>
            <person name="Roesemann S."/>
            <person name="Alexander J.E."/>
            <person name="Rich S.A."/>
            <person name="Livny J."/>
            <person name="Vlamakis H."/>
            <person name="Clish C."/>
            <person name="Bullock K."/>
            <person name="Deik A."/>
            <person name="Scott J."/>
            <person name="Pierce K.A."/>
            <person name="Xavier R.J."/>
            <person name="Alm E.J."/>
        </authorList>
    </citation>
    <scope>NUCLEOTIDE SEQUENCE [LARGE SCALE GENOMIC DNA]</scope>
    <source>
        <strain evidence="1 2">BIOML-A16</strain>
    </source>
</reference>
<evidence type="ECO:0000313" key="1">
    <source>
        <dbReference type="EMBL" id="MTU68875.1"/>
    </source>
</evidence>
<accession>A0AA43W135</accession>
<dbReference type="AlphaFoldDB" id="A0AA43W135"/>